<dbReference type="EMBL" id="JAUCGM010000140">
    <property type="protein sequence ID" value="MDM8562403.1"/>
    <property type="molecule type" value="Genomic_DNA"/>
</dbReference>
<name>A0ABT7VRV6_9GAMM</name>
<evidence type="ECO:0000256" key="1">
    <source>
        <dbReference type="SAM" id="MobiDB-lite"/>
    </source>
</evidence>
<feature type="region of interest" description="Disordered" evidence="1">
    <location>
        <begin position="1"/>
        <end position="44"/>
    </location>
</feature>
<protein>
    <submittedName>
        <fullName evidence="2">Uncharacterized protein</fullName>
    </submittedName>
</protein>
<comment type="caution">
    <text evidence="2">The sequence shown here is derived from an EMBL/GenBank/DDBJ whole genome shotgun (WGS) entry which is preliminary data.</text>
</comment>
<evidence type="ECO:0000313" key="2">
    <source>
        <dbReference type="EMBL" id="MDM8562403.1"/>
    </source>
</evidence>
<accession>A0ABT7VRV6</accession>
<feature type="compositionally biased region" description="Polar residues" evidence="1">
    <location>
        <begin position="11"/>
        <end position="34"/>
    </location>
</feature>
<organism evidence="2 3">
    <name type="scientific">Candidatus Marithioploca araucensis</name>
    <dbReference type="NCBI Taxonomy" id="70273"/>
    <lineage>
        <taxon>Bacteria</taxon>
        <taxon>Pseudomonadati</taxon>
        <taxon>Pseudomonadota</taxon>
        <taxon>Gammaproteobacteria</taxon>
        <taxon>Thiotrichales</taxon>
        <taxon>Thiotrichaceae</taxon>
        <taxon>Candidatus Marithioploca</taxon>
    </lineage>
</organism>
<sequence length="44" mass="4887">MTQAEKKKSTIQKTKTASRTQKTKTQANGLSVHTGTRAGWPSRR</sequence>
<gene>
    <name evidence="2" type="ORF">QUF54_03525</name>
</gene>
<reference evidence="2" key="1">
    <citation type="submission" date="2023-06" db="EMBL/GenBank/DDBJ databases">
        <title>Uncultivated large filamentous bacteria from sulfidic sediments reveal new species and different genomic features in energy metabolism and defense.</title>
        <authorList>
            <person name="Fonseca A."/>
        </authorList>
    </citation>
    <scope>NUCLEOTIDE SEQUENCE</scope>
    <source>
        <strain evidence="2">HSG4</strain>
    </source>
</reference>
<dbReference type="Proteomes" id="UP001171945">
    <property type="component" value="Unassembled WGS sequence"/>
</dbReference>
<evidence type="ECO:0000313" key="3">
    <source>
        <dbReference type="Proteomes" id="UP001171945"/>
    </source>
</evidence>
<keyword evidence="3" id="KW-1185">Reference proteome</keyword>
<proteinExistence type="predicted"/>